<dbReference type="PROSITE" id="PS50157">
    <property type="entry name" value="ZINC_FINGER_C2H2_2"/>
    <property type="match status" value="5"/>
</dbReference>
<dbReference type="Proteomes" id="UP000515163">
    <property type="component" value="Unplaced"/>
</dbReference>
<feature type="domain" description="C2H2-type" evidence="11">
    <location>
        <begin position="200"/>
        <end position="227"/>
    </location>
</feature>
<keyword evidence="2" id="KW-0479">Metal-binding</keyword>
<name>A0A6P8H842_ACTTE</name>
<dbReference type="FunFam" id="3.30.160.60:FF:000787">
    <property type="entry name" value="Zinc finger protein 784"/>
    <property type="match status" value="1"/>
</dbReference>
<dbReference type="PANTHER" id="PTHR16515:SF49">
    <property type="entry name" value="GASTRULA ZINC FINGER PROTEIN XLCGF49.1-LIKE-RELATED"/>
    <property type="match status" value="1"/>
</dbReference>
<keyword evidence="8" id="KW-0804">Transcription</keyword>
<feature type="domain" description="C2H2-type" evidence="11">
    <location>
        <begin position="228"/>
        <end position="255"/>
    </location>
</feature>
<keyword evidence="3" id="KW-0677">Repeat</keyword>
<evidence type="ECO:0000256" key="2">
    <source>
        <dbReference type="ARBA" id="ARBA00022723"/>
    </source>
</evidence>
<dbReference type="RefSeq" id="XP_031548610.1">
    <property type="nucleotide sequence ID" value="XM_031692750.1"/>
</dbReference>
<evidence type="ECO:0000256" key="10">
    <source>
        <dbReference type="PROSITE-ProRule" id="PRU00042"/>
    </source>
</evidence>
<evidence type="ECO:0000313" key="12">
    <source>
        <dbReference type="Proteomes" id="UP000515163"/>
    </source>
</evidence>
<gene>
    <name evidence="13" type="primary">LOC116286285</name>
</gene>
<keyword evidence="12" id="KW-1185">Reference proteome</keyword>
<dbReference type="InParanoid" id="A0A6P8H842"/>
<dbReference type="KEGG" id="aten:116286285"/>
<keyword evidence="9" id="KW-0539">Nucleus</keyword>
<dbReference type="PANTHER" id="PTHR16515">
    <property type="entry name" value="PR DOMAIN ZINC FINGER PROTEIN"/>
    <property type="match status" value="1"/>
</dbReference>
<comment type="subcellular location">
    <subcellularLocation>
        <location evidence="1">Nucleus</location>
    </subcellularLocation>
</comment>
<dbReference type="InterPro" id="IPR036236">
    <property type="entry name" value="Znf_C2H2_sf"/>
</dbReference>
<evidence type="ECO:0000259" key="11">
    <source>
        <dbReference type="PROSITE" id="PS50157"/>
    </source>
</evidence>
<dbReference type="AlphaFoldDB" id="A0A6P8H842"/>
<dbReference type="GO" id="GO:0010468">
    <property type="term" value="P:regulation of gene expression"/>
    <property type="evidence" value="ECO:0007669"/>
    <property type="project" value="TreeGrafter"/>
</dbReference>
<evidence type="ECO:0000313" key="13">
    <source>
        <dbReference type="RefSeq" id="XP_031548610.1"/>
    </source>
</evidence>
<dbReference type="GO" id="GO:0005634">
    <property type="term" value="C:nucleus"/>
    <property type="evidence" value="ECO:0007669"/>
    <property type="project" value="UniProtKB-SubCell"/>
</dbReference>
<dbReference type="InterPro" id="IPR050331">
    <property type="entry name" value="Zinc_finger"/>
</dbReference>
<evidence type="ECO:0000256" key="3">
    <source>
        <dbReference type="ARBA" id="ARBA00022737"/>
    </source>
</evidence>
<dbReference type="FunFam" id="3.30.160.60:FF:000624">
    <property type="entry name" value="zinc finger protein 697"/>
    <property type="match status" value="1"/>
</dbReference>
<evidence type="ECO:0000256" key="8">
    <source>
        <dbReference type="ARBA" id="ARBA00023163"/>
    </source>
</evidence>
<keyword evidence="4 10" id="KW-0863">Zinc-finger</keyword>
<dbReference type="InterPro" id="IPR013087">
    <property type="entry name" value="Znf_C2H2_type"/>
</dbReference>
<reference evidence="13" key="1">
    <citation type="submission" date="2025-08" db="UniProtKB">
        <authorList>
            <consortium name="RefSeq"/>
        </authorList>
    </citation>
    <scope>IDENTIFICATION</scope>
    <source>
        <tissue evidence="13">Tentacle</tissue>
    </source>
</reference>
<dbReference type="FunFam" id="3.30.160.60:FF:000345">
    <property type="entry name" value="Zinc finger protein Gfi-1"/>
    <property type="match status" value="1"/>
</dbReference>
<proteinExistence type="predicted"/>
<dbReference type="SUPFAM" id="SSF57667">
    <property type="entry name" value="beta-beta-alpha zinc fingers"/>
    <property type="match status" value="3"/>
</dbReference>
<dbReference type="GO" id="GO:0003677">
    <property type="term" value="F:DNA binding"/>
    <property type="evidence" value="ECO:0007669"/>
    <property type="project" value="UniProtKB-KW"/>
</dbReference>
<dbReference type="PROSITE" id="PS00028">
    <property type="entry name" value="ZINC_FINGER_C2H2_1"/>
    <property type="match status" value="5"/>
</dbReference>
<dbReference type="FunFam" id="3.30.160.60:FF:000385">
    <property type="entry name" value="Zinc finger protein 236 variant"/>
    <property type="match status" value="1"/>
</dbReference>
<keyword evidence="7" id="KW-0238">DNA-binding</keyword>
<accession>A0A6P8H842</accession>
<protein>
    <submittedName>
        <fullName evidence="13">Zinc finger protein 525-like</fullName>
    </submittedName>
</protein>
<dbReference type="Gene3D" id="3.30.160.60">
    <property type="entry name" value="Classic Zinc Finger"/>
    <property type="match status" value="5"/>
</dbReference>
<dbReference type="SMART" id="SM00355">
    <property type="entry name" value="ZnF_C2H2"/>
    <property type="match status" value="5"/>
</dbReference>
<evidence type="ECO:0000256" key="6">
    <source>
        <dbReference type="ARBA" id="ARBA00023015"/>
    </source>
</evidence>
<evidence type="ECO:0000256" key="9">
    <source>
        <dbReference type="ARBA" id="ARBA00023242"/>
    </source>
</evidence>
<organism evidence="12 13">
    <name type="scientific">Actinia tenebrosa</name>
    <name type="common">Australian red waratah sea anemone</name>
    <dbReference type="NCBI Taxonomy" id="6105"/>
    <lineage>
        <taxon>Eukaryota</taxon>
        <taxon>Metazoa</taxon>
        <taxon>Cnidaria</taxon>
        <taxon>Anthozoa</taxon>
        <taxon>Hexacorallia</taxon>
        <taxon>Actiniaria</taxon>
        <taxon>Actiniidae</taxon>
        <taxon>Actinia</taxon>
    </lineage>
</organism>
<feature type="domain" description="C2H2-type" evidence="11">
    <location>
        <begin position="116"/>
        <end position="143"/>
    </location>
</feature>
<feature type="domain" description="C2H2-type" evidence="11">
    <location>
        <begin position="144"/>
        <end position="171"/>
    </location>
</feature>
<evidence type="ECO:0000256" key="7">
    <source>
        <dbReference type="ARBA" id="ARBA00023125"/>
    </source>
</evidence>
<dbReference type="OrthoDB" id="427030at2759"/>
<keyword evidence="5" id="KW-0862">Zinc</keyword>
<sequence>MILCSLVIRQHFEIKQQVRKCKCSFCCPAVNHSINEPIRRQETKSNIYDRIPPLISIASTVNNESIKNVNIPWSSRAELPKNSEPSKDDVMTAPMKEVESAHASSLNKPCGKQVTCSCSFCSKSFTSTRALELHVRRHSGLRPYPCKFCDKCFYQPSERAVHMRTHTGARPYRCPYCLKLFRYSGDLKQHINIHTGQRPYQCEICAKAFTNHSTLRQHKRIHTGERPYKCEECGKTYRYHSSLKQHLLAHAANKLKQKKRS</sequence>
<dbReference type="GO" id="GO:0008270">
    <property type="term" value="F:zinc ion binding"/>
    <property type="evidence" value="ECO:0007669"/>
    <property type="project" value="UniProtKB-KW"/>
</dbReference>
<evidence type="ECO:0000256" key="5">
    <source>
        <dbReference type="ARBA" id="ARBA00022833"/>
    </source>
</evidence>
<dbReference type="GeneID" id="116286285"/>
<evidence type="ECO:0000256" key="1">
    <source>
        <dbReference type="ARBA" id="ARBA00004123"/>
    </source>
</evidence>
<feature type="domain" description="C2H2-type" evidence="11">
    <location>
        <begin position="172"/>
        <end position="199"/>
    </location>
</feature>
<evidence type="ECO:0000256" key="4">
    <source>
        <dbReference type="ARBA" id="ARBA00022771"/>
    </source>
</evidence>
<dbReference type="Pfam" id="PF00096">
    <property type="entry name" value="zf-C2H2"/>
    <property type="match status" value="5"/>
</dbReference>
<keyword evidence="6" id="KW-0805">Transcription regulation</keyword>